<organism evidence="1 2">
    <name type="scientific">Clostridium punense</name>
    <dbReference type="NCBI Taxonomy" id="1054297"/>
    <lineage>
        <taxon>Bacteria</taxon>
        <taxon>Bacillati</taxon>
        <taxon>Bacillota</taxon>
        <taxon>Clostridia</taxon>
        <taxon>Eubacteriales</taxon>
        <taxon>Clostridiaceae</taxon>
        <taxon>Clostridium</taxon>
    </lineage>
</organism>
<gene>
    <name evidence="1" type="ORF">J2Z44_001952</name>
</gene>
<dbReference type="Gene3D" id="1.10.472.50">
    <property type="entry name" value="HD-domain/PDEase-like"/>
    <property type="match status" value="1"/>
</dbReference>
<dbReference type="EMBL" id="JAGGLL010000013">
    <property type="protein sequence ID" value="MBP2022151.1"/>
    <property type="molecule type" value="Genomic_DNA"/>
</dbReference>
<evidence type="ECO:0000313" key="1">
    <source>
        <dbReference type="EMBL" id="MBP2022151.1"/>
    </source>
</evidence>
<sequence length="178" mass="20465">MVNMDSLLGFVKPYYEDKDIMHDLSHISRVLIYVEKLLKIGNYEADVDTLKYAAYFHGFIYNSEEKIVEWLKCQKLSSKMIDKIITVAWESQKDEAAQTLEGKLLHDAHMIEGGKTYLIVKSLITGSVRGQTLKQTIEYIENNILGKGICYLPEAQIIYYQQQEFAKAFVKDLKEGLA</sequence>
<proteinExistence type="predicted"/>
<protein>
    <recommendedName>
        <fullName evidence="3">HD domain-containing protein</fullName>
    </recommendedName>
</protein>
<dbReference type="RefSeq" id="WP_021282064.1">
    <property type="nucleotide sequence ID" value="NZ_JAGGLL010000013.1"/>
</dbReference>
<keyword evidence="2" id="KW-1185">Reference proteome</keyword>
<reference evidence="1 2" key="1">
    <citation type="submission" date="2021-03" db="EMBL/GenBank/DDBJ databases">
        <title>Genomic Encyclopedia of Type Strains, Phase IV (KMG-IV): sequencing the most valuable type-strain genomes for metagenomic binning, comparative biology and taxonomic classification.</title>
        <authorList>
            <person name="Goeker M."/>
        </authorList>
    </citation>
    <scope>NUCLEOTIDE SEQUENCE [LARGE SCALE GENOMIC DNA]</scope>
    <source>
        <strain evidence="1 2">DSM 28650</strain>
    </source>
</reference>
<evidence type="ECO:0000313" key="2">
    <source>
        <dbReference type="Proteomes" id="UP001519308"/>
    </source>
</evidence>
<name>A0ABS4K2Z1_9CLOT</name>
<accession>A0ABS4K2Z1</accession>
<evidence type="ECO:0008006" key="3">
    <source>
        <dbReference type="Google" id="ProtNLM"/>
    </source>
</evidence>
<dbReference type="Proteomes" id="UP001519308">
    <property type="component" value="Unassembled WGS sequence"/>
</dbReference>
<comment type="caution">
    <text evidence="1">The sequence shown here is derived from an EMBL/GenBank/DDBJ whole genome shotgun (WGS) entry which is preliminary data.</text>
</comment>
<dbReference type="SUPFAM" id="SSF109604">
    <property type="entry name" value="HD-domain/PDEase-like"/>
    <property type="match status" value="1"/>
</dbReference>